<keyword evidence="1" id="KW-1133">Transmembrane helix</keyword>
<keyword evidence="1" id="KW-0812">Transmembrane</keyword>
<dbReference type="OrthoDB" id="6243211at2759"/>
<protein>
    <recommendedName>
        <fullName evidence="4">Coiled-coil domain-containing protein 51</fullName>
    </recommendedName>
</protein>
<dbReference type="Proteomes" id="UP000494040">
    <property type="component" value="Unassembled WGS sequence"/>
</dbReference>
<name>A0A8I6TG47_CIMLE</name>
<dbReference type="KEGG" id="clec:106669267"/>
<evidence type="ECO:0000256" key="1">
    <source>
        <dbReference type="SAM" id="Phobius"/>
    </source>
</evidence>
<accession>A0A8I6TG47</accession>
<dbReference type="PANTHER" id="PTHR28624:SF1">
    <property type="entry name" value="MITOCHONDRIAL POTASSIUM CHANNEL"/>
    <property type="match status" value="1"/>
</dbReference>
<dbReference type="OMA" id="DERWKAN"/>
<feature type="transmembrane region" description="Helical" evidence="1">
    <location>
        <begin position="312"/>
        <end position="331"/>
    </location>
</feature>
<evidence type="ECO:0000313" key="3">
    <source>
        <dbReference type="Proteomes" id="UP000494040"/>
    </source>
</evidence>
<dbReference type="AlphaFoldDB" id="A0A8I6TG47"/>
<keyword evidence="3" id="KW-1185">Reference proteome</keyword>
<dbReference type="PANTHER" id="PTHR28624">
    <property type="entry name" value="COILED-COIL DOMAIN-CONTAINING PROTEIN 51"/>
    <property type="match status" value="1"/>
</dbReference>
<keyword evidence="1" id="KW-0472">Membrane</keyword>
<proteinExistence type="predicted"/>
<dbReference type="InterPro" id="IPR037660">
    <property type="entry name" value="CCDC51"/>
</dbReference>
<gene>
    <name evidence="2" type="primary">106669267</name>
</gene>
<feature type="transmembrane region" description="Helical" evidence="1">
    <location>
        <begin position="166"/>
        <end position="186"/>
    </location>
</feature>
<sequence>MFRVLVKFKNIKPQHIYCQKSVNLNSLTAVDERKGSHFLKRKIEKMVIWYEQLTGMDEVKEMQNRVIEAQVKFSKAQDERWKANKALLKIQQRLKEISSELDTTTRGETRYLQLITQEHDIIQEERRLNNEFLLLEREERESFTLLSSYVKESHQKERAQAERTKYWSIIGSVIGTIIGVVGSSINNEFKIRELRKLVKETSMKTASLTQLPTSDALIQHEKELATLLGDLKELVTNYSTDKNEKSIMLRLDEMLHNSGKETIVTEKVDHLQERVEELKSMLKTVQNYEGQLVAMPPDFGDMLNQQRKETRIVVASVALFSLFVPLAISWLQR</sequence>
<dbReference type="EnsemblMetazoa" id="XM_014398604.2">
    <property type="protein sequence ID" value="XP_014254090.1"/>
    <property type="gene ID" value="LOC106669267"/>
</dbReference>
<evidence type="ECO:0000313" key="2">
    <source>
        <dbReference type="EnsemblMetazoa" id="XP_014254090.1"/>
    </source>
</evidence>
<organism evidence="2 3">
    <name type="scientific">Cimex lectularius</name>
    <name type="common">Bed bug</name>
    <name type="synonym">Acanthia lectularia</name>
    <dbReference type="NCBI Taxonomy" id="79782"/>
    <lineage>
        <taxon>Eukaryota</taxon>
        <taxon>Metazoa</taxon>
        <taxon>Ecdysozoa</taxon>
        <taxon>Arthropoda</taxon>
        <taxon>Hexapoda</taxon>
        <taxon>Insecta</taxon>
        <taxon>Pterygota</taxon>
        <taxon>Neoptera</taxon>
        <taxon>Paraneoptera</taxon>
        <taxon>Hemiptera</taxon>
        <taxon>Heteroptera</taxon>
        <taxon>Panheteroptera</taxon>
        <taxon>Cimicomorpha</taxon>
        <taxon>Cimicidae</taxon>
        <taxon>Cimex</taxon>
    </lineage>
</organism>
<evidence type="ECO:0008006" key="4">
    <source>
        <dbReference type="Google" id="ProtNLM"/>
    </source>
</evidence>
<reference evidence="2" key="1">
    <citation type="submission" date="2022-01" db="UniProtKB">
        <authorList>
            <consortium name="EnsemblMetazoa"/>
        </authorList>
    </citation>
    <scope>IDENTIFICATION</scope>
</reference>